<name>A0A7E4UNQ0_PANRE</name>
<keyword evidence="4" id="KW-0862">Zinc</keyword>
<evidence type="ECO:0000256" key="7">
    <source>
        <dbReference type="ARBA" id="ARBA00023163"/>
    </source>
</evidence>
<evidence type="ECO:0000313" key="11">
    <source>
        <dbReference type="WBParaSite" id="Pan_g10938.t1"/>
    </source>
</evidence>
<keyword evidence="10" id="KW-1185">Reference proteome</keyword>
<dbReference type="SMART" id="SM00399">
    <property type="entry name" value="ZnF_C4"/>
    <property type="match status" value="1"/>
</dbReference>
<dbReference type="SUPFAM" id="SSF48508">
    <property type="entry name" value="Nuclear receptor ligand-binding domain"/>
    <property type="match status" value="1"/>
</dbReference>
<dbReference type="WBParaSite" id="Pan_g10938.t1">
    <property type="protein sequence ID" value="Pan_g10938.t1"/>
    <property type="gene ID" value="Pan_g10938"/>
</dbReference>
<keyword evidence="8" id="KW-0675">Receptor</keyword>
<dbReference type="GO" id="GO:0008270">
    <property type="term" value="F:zinc ion binding"/>
    <property type="evidence" value="ECO:0007669"/>
    <property type="project" value="UniProtKB-KW"/>
</dbReference>
<keyword evidence="5" id="KW-0805">Transcription regulation</keyword>
<proteinExistence type="inferred from homology"/>
<accession>A0A7E4UNQ0</accession>
<evidence type="ECO:0000256" key="5">
    <source>
        <dbReference type="ARBA" id="ARBA00023015"/>
    </source>
</evidence>
<dbReference type="InterPro" id="IPR050274">
    <property type="entry name" value="Nuclear_hormone_rcpt_NR2"/>
</dbReference>
<keyword evidence="3" id="KW-0863">Zinc-finger</keyword>
<keyword evidence="2" id="KW-0479">Metal-binding</keyword>
<reference evidence="11" key="2">
    <citation type="submission" date="2020-10" db="UniProtKB">
        <authorList>
            <consortium name="WormBaseParasite"/>
        </authorList>
    </citation>
    <scope>IDENTIFICATION</scope>
</reference>
<evidence type="ECO:0000256" key="4">
    <source>
        <dbReference type="ARBA" id="ARBA00022833"/>
    </source>
</evidence>
<dbReference type="InterPro" id="IPR035500">
    <property type="entry name" value="NHR-like_dom_sf"/>
</dbReference>
<comment type="similarity">
    <text evidence="1">Belongs to the nuclear hormone receptor family.</text>
</comment>
<evidence type="ECO:0000313" key="10">
    <source>
        <dbReference type="Proteomes" id="UP000492821"/>
    </source>
</evidence>
<dbReference type="GO" id="GO:0043565">
    <property type="term" value="F:sequence-specific DNA binding"/>
    <property type="evidence" value="ECO:0007669"/>
    <property type="project" value="InterPro"/>
</dbReference>
<dbReference type="SUPFAM" id="SSF57716">
    <property type="entry name" value="Glucocorticoid receptor-like (DNA-binding domain)"/>
    <property type="match status" value="1"/>
</dbReference>
<dbReference type="GO" id="GO:0003700">
    <property type="term" value="F:DNA-binding transcription factor activity"/>
    <property type="evidence" value="ECO:0007669"/>
    <property type="project" value="InterPro"/>
</dbReference>
<feature type="domain" description="Nuclear receptor" evidence="9">
    <location>
        <begin position="13"/>
        <end position="56"/>
    </location>
</feature>
<dbReference type="Proteomes" id="UP000492821">
    <property type="component" value="Unassembled WGS sequence"/>
</dbReference>
<evidence type="ECO:0000256" key="8">
    <source>
        <dbReference type="ARBA" id="ARBA00023170"/>
    </source>
</evidence>
<protein>
    <submittedName>
        <fullName evidence="11">Nuclear receptor domain-containing protein</fullName>
    </submittedName>
</protein>
<evidence type="ECO:0000256" key="6">
    <source>
        <dbReference type="ARBA" id="ARBA00023125"/>
    </source>
</evidence>
<reference evidence="10" key="1">
    <citation type="journal article" date="2013" name="Genetics">
        <title>The draft genome and transcriptome of Panagrellus redivivus are shaped by the harsh demands of a free-living lifestyle.</title>
        <authorList>
            <person name="Srinivasan J."/>
            <person name="Dillman A.R."/>
            <person name="Macchietto M.G."/>
            <person name="Heikkinen L."/>
            <person name="Lakso M."/>
            <person name="Fracchia K.M."/>
            <person name="Antoshechkin I."/>
            <person name="Mortazavi A."/>
            <person name="Wong G."/>
            <person name="Sternberg P.W."/>
        </authorList>
    </citation>
    <scope>NUCLEOTIDE SEQUENCE [LARGE SCALE GENOMIC DNA]</scope>
    <source>
        <strain evidence="10">MT8872</strain>
    </source>
</reference>
<organism evidence="10 11">
    <name type="scientific">Panagrellus redivivus</name>
    <name type="common">Microworm</name>
    <dbReference type="NCBI Taxonomy" id="6233"/>
    <lineage>
        <taxon>Eukaryota</taxon>
        <taxon>Metazoa</taxon>
        <taxon>Ecdysozoa</taxon>
        <taxon>Nematoda</taxon>
        <taxon>Chromadorea</taxon>
        <taxon>Rhabditida</taxon>
        <taxon>Tylenchina</taxon>
        <taxon>Panagrolaimomorpha</taxon>
        <taxon>Panagrolaimoidea</taxon>
        <taxon>Panagrolaimidae</taxon>
        <taxon>Panagrellus</taxon>
    </lineage>
</organism>
<sequence>MDNTPVKFSISRPVSCLVCGAPTNYCYYDVPSCAACKGYCRQCRFDQCVRVGMNPAAMKLPKSRNASFQFLESRKRVLESTDNSNLPSILPVKMSSITLAQPMEYRDVDFLLLLELKVRKLRESSYHSQDWYTSRLKDLIANQNVLGNCNRYIDNVTSSVKWNAYPTLKTIDNSNKEVRLRWFMVDYILSISMAKLLPVYQRLNSNDKESFITNSLVSVAQLTKIYYSHENHPKRNYKTGNGRLRPVSSTD</sequence>
<keyword evidence="7" id="KW-0804">Transcription</keyword>
<evidence type="ECO:0000256" key="2">
    <source>
        <dbReference type="ARBA" id="ARBA00022723"/>
    </source>
</evidence>
<dbReference type="PANTHER" id="PTHR24083">
    <property type="entry name" value="NUCLEAR HORMONE RECEPTOR"/>
    <property type="match status" value="1"/>
</dbReference>
<evidence type="ECO:0000256" key="3">
    <source>
        <dbReference type="ARBA" id="ARBA00022771"/>
    </source>
</evidence>
<keyword evidence="6" id="KW-0238">DNA-binding</keyword>
<dbReference type="AlphaFoldDB" id="A0A7E4UNQ0"/>
<dbReference type="InterPro" id="IPR001628">
    <property type="entry name" value="Znf_hrmn_rcpt"/>
</dbReference>
<evidence type="ECO:0000259" key="9">
    <source>
        <dbReference type="SMART" id="SM00399"/>
    </source>
</evidence>
<evidence type="ECO:0000256" key="1">
    <source>
        <dbReference type="ARBA" id="ARBA00005993"/>
    </source>
</evidence>